<dbReference type="CDD" id="cd12797">
    <property type="entry name" value="M23_peptidase"/>
    <property type="match status" value="1"/>
</dbReference>
<evidence type="ECO:0000313" key="4">
    <source>
        <dbReference type="Proteomes" id="UP000192934"/>
    </source>
</evidence>
<evidence type="ECO:0000313" key="3">
    <source>
        <dbReference type="EMBL" id="SMF63105.1"/>
    </source>
</evidence>
<proteinExistence type="predicted"/>
<dbReference type="AlphaFoldDB" id="A0A1X7G2X6"/>
<gene>
    <name evidence="3" type="ORF">SAMN06295910_1049</name>
</gene>
<dbReference type="PANTHER" id="PTHR21666">
    <property type="entry name" value="PEPTIDASE-RELATED"/>
    <property type="match status" value="1"/>
</dbReference>
<dbReference type="Proteomes" id="UP000192934">
    <property type="component" value="Chromosome I"/>
</dbReference>
<feature type="signal peptide" evidence="1">
    <location>
        <begin position="1"/>
        <end position="20"/>
    </location>
</feature>
<dbReference type="InterPro" id="IPR050570">
    <property type="entry name" value="Cell_wall_metabolism_enzyme"/>
</dbReference>
<dbReference type="InterPro" id="IPR011055">
    <property type="entry name" value="Dup_hybrid_motif"/>
</dbReference>
<dbReference type="EMBL" id="LT840185">
    <property type="protein sequence ID" value="SMF63105.1"/>
    <property type="molecule type" value="Genomic_DNA"/>
</dbReference>
<dbReference type="RefSeq" id="WP_085217832.1">
    <property type="nucleotide sequence ID" value="NZ_LT840185.1"/>
</dbReference>
<dbReference type="SUPFAM" id="SSF51261">
    <property type="entry name" value="Duplicated hybrid motif"/>
    <property type="match status" value="1"/>
</dbReference>
<dbReference type="Pfam" id="PF01551">
    <property type="entry name" value="Peptidase_M23"/>
    <property type="match status" value="1"/>
</dbReference>
<keyword evidence="1" id="KW-0732">Signal</keyword>
<dbReference type="GO" id="GO:0004222">
    <property type="term" value="F:metalloendopeptidase activity"/>
    <property type="evidence" value="ECO:0007669"/>
    <property type="project" value="TreeGrafter"/>
</dbReference>
<evidence type="ECO:0000256" key="1">
    <source>
        <dbReference type="SAM" id="SignalP"/>
    </source>
</evidence>
<sequence length="367" mass="37896">MRISLLIAAALALLAAVPPAVPVRQGFDISVPHPPQPVPVRDGQRLAYELHLTNFAAEPLEIAAIEVTADGKRLARLEGATLDVALGRAGIRAGAGLAIVAPGQRVIAYLDLTVAGAPPEFIAHRIVGADGLLADDVRATVGKPAVAIGPPLRGGPWAAVYDAGMERGHRRVVYAVGGKARIPGRFAVDFLKLGAKGGTTRGEGRGQPLSASHGYGAPVLAVADGIVIAARDDVAEPGTIAPQGVETLADATGNYIAIDIGGGRYAFYEHLKPGLKVRVGDRVRRGQEIGALGFTGQGSEPHLHFHIADANSPLGAEGLPFAIDGVREIGAYPSIDAFAKGGRWQPLAPSDGKPVLPGPNSVVRFPD</sequence>
<feature type="chain" id="PRO_5013253808" evidence="1">
    <location>
        <begin position="21"/>
        <end position="367"/>
    </location>
</feature>
<accession>A0A1X7G2X6</accession>
<dbReference type="PANTHER" id="PTHR21666:SF270">
    <property type="entry name" value="MUREIN HYDROLASE ACTIVATOR ENVC"/>
    <property type="match status" value="1"/>
</dbReference>
<reference evidence="4" key="1">
    <citation type="submission" date="2017-04" db="EMBL/GenBank/DDBJ databases">
        <authorList>
            <person name="Varghese N."/>
            <person name="Submissions S."/>
        </authorList>
    </citation>
    <scope>NUCLEOTIDE SEQUENCE [LARGE SCALE GENOMIC DNA]</scope>
    <source>
        <strain evidence="4">Dd16</strain>
    </source>
</reference>
<name>A0A1X7G2X6_9SPHN</name>
<evidence type="ECO:0000259" key="2">
    <source>
        <dbReference type="Pfam" id="PF01551"/>
    </source>
</evidence>
<dbReference type="OrthoDB" id="5489603at2"/>
<dbReference type="STRING" id="941907.SAMN06295910_1049"/>
<organism evidence="3 4">
    <name type="scientific">Allosphingosinicella indica</name>
    <dbReference type="NCBI Taxonomy" id="941907"/>
    <lineage>
        <taxon>Bacteria</taxon>
        <taxon>Pseudomonadati</taxon>
        <taxon>Pseudomonadota</taxon>
        <taxon>Alphaproteobacteria</taxon>
        <taxon>Sphingomonadales</taxon>
        <taxon>Sphingomonadaceae</taxon>
        <taxon>Allosphingosinicella</taxon>
    </lineage>
</organism>
<keyword evidence="4" id="KW-1185">Reference proteome</keyword>
<protein>
    <submittedName>
        <fullName evidence="3">Peptidase family M23</fullName>
    </submittedName>
</protein>
<feature type="domain" description="M23ase beta-sheet core" evidence="2">
    <location>
        <begin position="215"/>
        <end position="312"/>
    </location>
</feature>
<dbReference type="InterPro" id="IPR016047">
    <property type="entry name" value="M23ase_b-sheet_dom"/>
</dbReference>
<dbReference type="Gene3D" id="2.70.70.10">
    <property type="entry name" value="Glucose Permease (Domain IIA)"/>
    <property type="match status" value="1"/>
</dbReference>